<sequence>MEYQNYLRKVGHEGFKIIDAYPGYPRPQTHTVLQEPFGNFTTCVYQVQPKVPAGKAPVPPSKDVAFSGNGWRNADLVPQTAKPKEPVTWYMCKAPQVPTGNGAILTSDQAAKAHGGFVIKEYYW</sequence>
<dbReference type="EMBL" id="BPVZ01000091">
    <property type="protein sequence ID" value="GKV31455.1"/>
    <property type="molecule type" value="Genomic_DNA"/>
</dbReference>
<evidence type="ECO:0000313" key="1">
    <source>
        <dbReference type="EMBL" id="GKV31455.1"/>
    </source>
</evidence>
<reference evidence="1 2" key="1">
    <citation type="journal article" date="2021" name="Commun. Biol.">
        <title>The genome of Shorea leprosula (Dipterocarpaceae) highlights the ecological relevance of drought in aseasonal tropical rainforests.</title>
        <authorList>
            <person name="Ng K.K.S."/>
            <person name="Kobayashi M.J."/>
            <person name="Fawcett J.A."/>
            <person name="Hatakeyama M."/>
            <person name="Paape T."/>
            <person name="Ng C.H."/>
            <person name="Ang C.C."/>
            <person name="Tnah L.H."/>
            <person name="Lee C.T."/>
            <person name="Nishiyama T."/>
            <person name="Sese J."/>
            <person name="O'Brien M.J."/>
            <person name="Copetti D."/>
            <person name="Mohd Noor M.I."/>
            <person name="Ong R.C."/>
            <person name="Putra M."/>
            <person name="Sireger I.Z."/>
            <person name="Indrioko S."/>
            <person name="Kosugi Y."/>
            <person name="Izuno A."/>
            <person name="Isagi Y."/>
            <person name="Lee S.L."/>
            <person name="Shimizu K.K."/>
        </authorList>
    </citation>
    <scope>NUCLEOTIDE SEQUENCE [LARGE SCALE GENOMIC DNA]</scope>
    <source>
        <strain evidence="1">214</strain>
    </source>
</reference>
<organism evidence="1 2">
    <name type="scientific">Rubroshorea leprosula</name>
    <dbReference type="NCBI Taxonomy" id="152421"/>
    <lineage>
        <taxon>Eukaryota</taxon>
        <taxon>Viridiplantae</taxon>
        <taxon>Streptophyta</taxon>
        <taxon>Embryophyta</taxon>
        <taxon>Tracheophyta</taxon>
        <taxon>Spermatophyta</taxon>
        <taxon>Magnoliopsida</taxon>
        <taxon>eudicotyledons</taxon>
        <taxon>Gunneridae</taxon>
        <taxon>Pentapetalae</taxon>
        <taxon>rosids</taxon>
        <taxon>malvids</taxon>
        <taxon>Malvales</taxon>
        <taxon>Dipterocarpaceae</taxon>
        <taxon>Rubroshorea</taxon>
    </lineage>
</organism>
<proteinExistence type="predicted"/>
<gene>
    <name evidence="1" type="ORF">SLEP1_g40140</name>
</gene>
<comment type="caution">
    <text evidence="1">The sequence shown here is derived from an EMBL/GenBank/DDBJ whole genome shotgun (WGS) entry which is preliminary data.</text>
</comment>
<keyword evidence="2" id="KW-1185">Reference proteome</keyword>
<dbReference type="AlphaFoldDB" id="A0AAV5L344"/>
<protein>
    <submittedName>
        <fullName evidence="1">Uncharacterized protein</fullName>
    </submittedName>
</protein>
<evidence type="ECO:0000313" key="2">
    <source>
        <dbReference type="Proteomes" id="UP001054252"/>
    </source>
</evidence>
<accession>A0AAV5L344</accession>
<name>A0AAV5L344_9ROSI</name>
<dbReference type="Proteomes" id="UP001054252">
    <property type="component" value="Unassembled WGS sequence"/>
</dbReference>